<dbReference type="InterPro" id="IPR036640">
    <property type="entry name" value="ABC1_TM_sf"/>
</dbReference>
<keyword evidence="3" id="KW-0547">Nucleotide-binding</keyword>
<name>A0ABY3PJA5_9CYAN</name>
<evidence type="ECO:0000313" key="10">
    <source>
        <dbReference type="EMBL" id="UFP93713.1"/>
    </source>
</evidence>
<dbReference type="EMBL" id="CP063845">
    <property type="protein sequence ID" value="UFP93713.1"/>
    <property type="molecule type" value="Genomic_DNA"/>
</dbReference>
<dbReference type="InterPro" id="IPR039421">
    <property type="entry name" value="Type_1_exporter"/>
</dbReference>
<feature type="transmembrane region" description="Helical" evidence="7">
    <location>
        <begin position="131"/>
        <end position="154"/>
    </location>
</feature>
<dbReference type="RefSeq" id="WP_418886908.1">
    <property type="nucleotide sequence ID" value="NZ_CP063845.1"/>
</dbReference>
<evidence type="ECO:0000256" key="1">
    <source>
        <dbReference type="ARBA" id="ARBA00004651"/>
    </source>
</evidence>
<dbReference type="Pfam" id="PF00005">
    <property type="entry name" value="ABC_tran"/>
    <property type="match status" value="1"/>
</dbReference>
<accession>A0ABY3PJA5</accession>
<dbReference type="InterPro" id="IPR003439">
    <property type="entry name" value="ABC_transporter-like_ATP-bd"/>
</dbReference>
<evidence type="ECO:0000256" key="3">
    <source>
        <dbReference type="ARBA" id="ARBA00022741"/>
    </source>
</evidence>
<dbReference type="PROSITE" id="PS00211">
    <property type="entry name" value="ABC_TRANSPORTER_1"/>
    <property type="match status" value="1"/>
</dbReference>
<organism evidence="10 11">
    <name type="scientific">Gloeobacter morelensis MG652769</name>
    <dbReference type="NCBI Taxonomy" id="2781736"/>
    <lineage>
        <taxon>Bacteria</taxon>
        <taxon>Bacillati</taxon>
        <taxon>Cyanobacteriota</taxon>
        <taxon>Cyanophyceae</taxon>
        <taxon>Gloeobacterales</taxon>
        <taxon>Gloeobacteraceae</taxon>
        <taxon>Gloeobacter</taxon>
        <taxon>Gloeobacter morelensis</taxon>
    </lineage>
</organism>
<keyword evidence="4 10" id="KW-0067">ATP-binding</keyword>
<feature type="transmembrane region" description="Helical" evidence="7">
    <location>
        <begin position="160"/>
        <end position="178"/>
    </location>
</feature>
<dbReference type="Gene3D" id="3.40.50.300">
    <property type="entry name" value="P-loop containing nucleotide triphosphate hydrolases"/>
    <property type="match status" value="1"/>
</dbReference>
<dbReference type="GO" id="GO:0005524">
    <property type="term" value="F:ATP binding"/>
    <property type="evidence" value="ECO:0007669"/>
    <property type="project" value="UniProtKB-KW"/>
</dbReference>
<gene>
    <name evidence="10" type="ORF">ISF26_18305</name>
</gene>
<dbReference type="PROSITE" id="PS50893">
    <property type="entry name" value="ABC_TRANSPORTER_2"/>
    <property type="match status" value="1"/>
</dbReference>
<evidence type="ECO:0000256" key="6">
    <source>
        <dbReference type="ARBA" id="ARBA00023136"/>
    </source>
</evidence>
<dbReference type="SUPFAM" id="SSF90123">
    <property type="entry name" value="ABC transporter transmembrane region"/>
    <property type="match status" value="1"/>
</dbReference>
<keyword evidence="5 7" id="KW-1133">Transmembrane helix</keyword>
<dbReference type="Gene3D" id="1.20.1560.10">
    <property type="entry name" value="ABC transporter type 1, transmembrane domain"/>
    <property type="match status" value="1"/>
</dbReference>
<dbReference type="PROSITE" id="PS50929">
    <property type="entry name" value="ABC_TM1F"/>
    <property type="match status" value="1"/>
</dbReference>
<feature type="transmembrane region" description="Helical" evidence="7">
    <location>
        <begin position="20"/>
        <end position="45"/>
    </location>
</feature>
<evidence type="ECO:0000259" key="9">
    <source>
        <dbReference type="PROSITE" id="PS50929"/>
    </source>
</evidence>
<dbReference type="InterPro" id="IPR027417">
    <property type="entry name" value="P-loop_NTPase"/>
</dbReference>
<feature type="transmembrane region" description="Helical" evidence="7">
    <location>
        <begin position="274"/>
        <end position="296"/>
    </location>
</feature>
<keyword evidence="2 7" id="KW-0812">Transmembrane</keyword>
<dbReference type="PANTHER" id="PTHR43394:SF1">
    <property type="entry name" value="ATP-BINDING CASSETTE SUB-FAMILY B MEMBER 10, MITOCHONDRIAL"/>
    <property type="match status" value="1"/>
</dbReference>
<evidence type="ECO:0000256" key="4">
    <source>
        <dbReference type="ARBA" id="ARBA00022840"/>
    </source>
</evidence>
<dbReference type="CDD" id="cd18541">
    <property type="entry name" value="ABC_6TM_TmrB_like"/>
    <property type="match status" value="1"/>
</dbReference>
<dbReference type="InterPro" id="IPR003593">
    <property type="entry name" value="AAA+_ATPase"/>
</dbReference>
<evidence type="ECO:0000313" key="11">
    <source>
        <dbReference type="Proteomes" id="UP001054846"/>
    </source>
</evidence>
<feature type="transmembrane region" description="Helical" evidence="7">
    <location>
        <begin position="57"/>
        <end position="78"/>
    </location>
</feature>
<comment type="subcellular location">
    <subcellularLocation>
        <location evidence="1">Cell membrane</location>
        <topology evidence="1">Multi-pass membrane protein</topology>
    </subcellularLocation>
</comment>
<dbReference type="Pfam" id="PF00664">
    <property type="entry name" value="ABC_membrane"/>
    <property type="match status" value="1"/>
</dbReference>
<sequence>MASSSLSQLYSYLKPHRGSLLLGVFTLLTTNALGVAIPWLLAQAIDDLGRKLTSGGLLYYTLLILGLATVMGLIRVWSRVLLFSIGRRVEFDLKGRIFAHLLRMSPAYFAQNPVGDLINRATSDVENVRRLLGFALLSIINTFFAYTLTLPVMLGLDGALTLQCLAVYPLMFLAVWLFSDRLRSEQIAVQRGLDGLSSLIQEDINGISLIKVYAQEENERRAFDQKNEQLLKANLSLALSRNLIFPLLGGLASGSLLVLLWFGGPRLAEGSLTIGAFAALAIYIERLVFPTALLGFTITSYQRGQVSIERIERILSVAPSIVERSDAVSLEPVRGAIDVKALTYFFEDSDRPALDGVNFHIEPGESVAIVGAIGSGKSTLANVLPRLLEIAPGQVFLDGVDVTYLRFDSLRTAIAYVPQESFLFSATVEENIRYGRPDASEQAVVAAARQARIHDEITDFPRGYRTLVGERGITLSGGQRQRVALARAFLMDAPVLVLDDSLASVDNQTAEEILQHLARQKRTLLLITHRLSAAAACDRILVMERGQIAESGSHAELLRRGGLYRQLWEQQELEKALS</sequence>
<dbReference type="PANTHER" id="PTHR43394">
    <property type="entry name" value="ATP-DEPENDENT PERMEASE MDL1, MITOCHONDRIAL"/>
    <property type="match status" value="1"/>
</dbReference>
<reference evidence="10 11" key="1">
    <citation type="journal article" date="2021" name="Genome Biol. Evol.">
        <title>Complete Genome Sequencing of a Novel Gloeobacter Species from a Waterfall Cave in Mexico.</title>
        <authorList>
            <person name="Saw J.H."/>
            <person name="Cardona T."/>
            <person name="Montejano G."/>
        </authorList>
    </citation>
    <scope>NUCLEOTIDE SEQUENCE [LARGE SCALE GENOMIC DNA]</scope>
    <source>
        <strain evidence="10">MG652769</strain>
    </source>
</reference>
<dbReference type="InterPro" id="IPR011527">
    <property type="entry name" value="ABC1_TM_dom"/>
</dbReference>
<proteinExistence type="predicted"/>
<evidence type="ECO:0000256" key="5">
    <source>
        <dbReference type="ARBA" id="ARBA00022989"/>
    </source>
</evidence>
<evidence type="ECO:0000256" key="7">
    <source>
        <dbReference type="SAM" id="Phobius"/>
    </source>
</evidence>
<evidence type="ECO:0000256" key="2">
    <source>
        <dbReference type="ARBA" id="ARBA00022692"/>
    </source>
</evidence>
<keyword evidence="11" id="KW-1185">Reference proteome</keyword>
<dbReference type="Proteomes" id="UP001054846">
    <property type="component" value="Chromosome"/>
</dbReference>
<feature type="transmembrane region" description="Helical" evidence="7">
    <location>
        <begin position="243"/>
        <end position="262"/>
    </location>
</feature>
<protein>
    <submittedName>
        <fullName evidence="10">ABC transporter ATP-binding protein</fullName>
    </submittedName>
</protein>
<dbReference type="InterPro" id="IPR017871">
    <property type="entry name" value="ABC_transporter-like_CS"/>
</dbReference>
<feature type="domain" description="ABC transmembrane type-1" evidence="9">
    <location>
        <begin position="21"/>
        <end position="303"/>
    </location>
</feature>
<dbReference type="SUPFAM" id="SSF52540">
    <property type="entry name" value="P-loop containing nucleoside triphosphate hydrolases"/>
    <property type="match status" value="1"/>
</dbReference>
<evidence type="ECO:0000259" key="8">
    <source>
        <dbReference type="PROSITE" id="PS50893"/>
    </source>
</evidence>
<dbReference type="SMART" id="SM00382">
    <property type="entry name" value="AAA"/>
    <property type="match status" value="1"/>
</dbReference>
<feature type="domain" description="ABC transporter" evidence="8">
    <location>
        <begin position="337"/>
        <end position="570"/>
    </location>
</feature>
<keyword evidence="6 7" id="KW-0472">Membrane</keyword>